<proteinExistence type="predicted"/>
<reference evidence="1 2" key="1">
    <citation type="submission" date="2014-04" db="EMBL/GenBank/DDBJ databases">
        <authorList>
            <consortium name="DOE Joint Genome Institute"/>
            <person name="Kuo A."/>
            <person name="Kohler A."/>
            <person name="Nagy L.G."/>
            <person name="Floudas D."/>
            <person name="Copeland A."/>
            <person name="Barry K.W."/>
            <person name="Cichocki N."/>
            <person name="Veneault-Fourrey C."/>
            <person name="LaButti K."/>
            <person name="Lindquist E.A."/>
            <person name="Lipzen A."/>
            <person name="Lundell T."/>
            <person name="Morin E."/>
            <person name="Murat C."/>
            <person name="Sun H."/>
            <person name="Tunlid A."/>
            <person name="Henrissat B."/>
            <person name="Grigoriev I.V."/>
            <person name="Hibbett D.S."/>
            <person name="Martin F."/>
            <person name="Nordberg H.P."/>
            <person name="Cantor M.N."/>
            <person name="Hua S.X."/>
        </authorList>
    </citation>
    <scope>NUCLEOTIDE SEQUENCE [LARGE SCALE GENOMIC DNA]</scope>
    <source>
        <strain evidence="1 2">LaAM-08-1</strain>
    </source>
</reference>
<reference evidence="2" key="2">
    <citation type="submission" date="2015-01" db="EMBL/GenBank/DDBJ databases">
        <title>Evolutionary Origins and Diversification of the Mycorrhizal Mutualists.</title>
        <authorList>
            <consortium name="DOE Joint Genome Institute"/>
            <consortium name="Mycorrhizal Genomics Consortium"/>
            <person name="Kohler A."/>
            <person name="Kuo A."/>
            <person name="Nagy L.G."/>
            <person name="Floudas D."/>
            <person name="Copeland A."/>
            <person name="Barry K.W."/>
            <person name="Cichocki N."/>
            <person name="Veneault-Fourrey C."/>
            <person name="LaButti K."/>
            <person name="Lindquist E.A."/>
            <person name="Lipzen A."/>
            <person name="Lundell T."/>
            <person name="Morin E."/>
            <person name="Murat C."/>
            <person name="Riley R."/>
            <person name="Ohm R."/>
            <person name="Sun H."/>
            <person name="Tunlid A."/>
            <person name="Henrissat B."/>
            <person name="Grigoriev I.V."/>
            <person name="Hibbett D.S."/>
            <person name="Martin F."/>
        </authorList>
    </citation>
    <scope>NUCLEOTIDE SEQUENCE [LARGE SCALE GENOMIC DNA]</scope>
    <source>
        <strain evidence="2">LaAM-08-1</strain>
    </source>
</reference>
<evidence type="ECO:0000313" key="1">
    <source>
        <dbReference type="EMBL" id="KIJ93406.1"/>
    </source>
</evidence>
<protein>
    <submittedName>
        <fullName evidence="1">Uncharacterized protein</fullName>
    </submittedName>
</protein>
<organism evidence="1 2">
    <name type="scientific">Laccaria amethystina LaAM-08-1</name>
    <dbReference type="NCBI Taxonomy" id="1095629"/>
    <lineage>
        <taxon>Eukaryota</taxon>
        <taxon>Fungi</taxon>
        <taxon>Dikarya</taxon>
        <taxon>Basidiomycota</taxon>
        <taxon>Agaricomycotina</taxon>
        <taxon>Agaricomycetes</taxon>
        <taxon>Agaricomycetidae</taxon>
        <taxon>Agaricales</taxon>
        <taxon>Agaricineae</taxon>
        <taxon>Hydnangiaceae</taxon>
        <taxon>Laccaria</taxon>
    </lineage>
</organism>
<dbReference type="AlphaFoldDB" id="A0A0C9X716"/>
<evidence type="ECO:0000313" key="2">
    <source>
        <dbReference type="Proteomes" id="UP000054477"/>
    </source>
</evidence>
<name>A0A0C9X716_9AGAR</name>
<dbReference type="HOGENOM" id="CLU_2873853_0_0_1"/>
<gene>
    <name evidence="1" type="ORF">K443DRAFT_112109</name>
</gene>
<keyword evidence="2" id="KW-1185">Reference proteome</keyword>
<dbReference type="EMBL" id="KN838846">
    <property type="protein sequence ID" value="KIJ93406.1"/>
    <property type="molecule type" value="Genomic_DNA"/>
</dbReference>
<feature type="non-terminal residue" evidence="1">
    <location>
        <position position="1"/>
    </location>
</feature>
<dbReference type="Proteomes" id="UP000054477">
    <property type="component" value="Unassembled WGS sequence"/>
</dbReference>
<sequence length="64" mass="7278">FLWIPVPFLRIPVPFLRIPVPFLRIPVESSGMAPFLQESVGQGEVLYYWCTARPVHVTNGYGAF</sequence>
<accession>A0A0C9X716</accession>